<evidence type="ECO:0000313" key="2">
    <source>
        <dbReference type="EMBL" id="QJA84812.1"/>
    </source>
</evidence>
<organism evidence="1">
    <name type="scientific">viral metagenome</name>
    <dbReference type="NCBI Taxonomy" id="1070528"/>
    <lineage>
        <taxon>unclassified sequences</taxon>
        <taxon>metagenomes</taxon>
        <taxon>organismal metagenomes</taxon>
    </lineage>
</organism>
<protein>
    <submittedName>
        <fullName evidence="1">Uncharacterized protein</fullName>
    </submittedName>
</protein>
<dbReference type="EMBL" id="MT141569">
    <property type="protein sequence ID" value="QJA67315.1"/>
    <property type="molecule type" value="Genomic_DNA"/>
</dbReference>
<gene>
    <name evidence="2" type="ORF">MM415A00148_0030</name>
    <name evidence="1" type="ORF">MM415B00245_0021</name>
</gene>
<sequence>MAKAIKSYNVVSSRGKYLSLKAMGITLLAAADAAAARALLELDDNLADLTAAEVAQLEAIGATTISAAQWALLGGLAATAVELAQLEAIGATTISAAQWVILGALAEQAEITDELTTITHTAPGTPDYAVQNLTTTTPYGFVTQDEGNTVLSVIANLQARVNELEAALTALNLLADVD</sequence>
<reference evidence="1" key="1">
    <citation type="submission" date="2020-03" db="EMBL/GenBank/DDBJ databases">
        <title>The deep terrestrial virosphere.</title>
        <authorList>
            <person name="Holmfeldt K."/>
            <person name="Nilsson E."/>
            <person name="Simone D."/>
            <person name="Lopez-Fernandez M."/>
            <person name="Wu X."/>
            <person name="de Brujin I."/>
            <person name="Lundin D."/>
            <person name="Andersson A."/>
            <person name="Bertilsson S."/>
            <person name="Dopson M."/>
        </authorList>
    </citation>
    <scope>NUCLEOTIDE SEQUENCE</scope>
    <source>
        <strain evidence="2">MM415A00148</strain>
        <strain evidence="1">MM415B00245</strain>
    </source>
</reference>
<proteinExistence type="predicted"/>
<evidence type="ECO:0000313" key="1">
    <source>
        <dbReference type="EMBL" id="QJA67315.1"/>
    </source>
</evidence>
<name>A0A6M3JDU8_9ZZZZ</name>
<dbReference type="EMBL" id="MT142535">
    <property type="protein sequence ID" value="QJA84812.1"/>
    <property type="molecule type" value="Genomic_DNA"/>
</dbReference>
<accession>A0A6M3JDU8</accession>
<dbReference type="AlphaFoldDB" id="A0A6M3JDU8"/>